<gene>
    <name evidence="4" type="ORF">C8D92_105250</name>
</gene>
<sequence length="427" mass="47189">MSQSSTLTRCPHCGTRFRVTGEQLNVAGGKVRCGQCMEVFNALDHREPEPVPQPTPDPTGPEPEHPTPDQTASATKHESSAETPEEPEEPEDDLVFEDDPEEDAAAGNYAGKKAIPDEELSDSFLAMDEDDPEHPYPEDESESGDEAIDESWAEAMLKEEDSAPSEQDEPQQAPPEPEDTTEPAPDDTPLFDSAMDEAIGWPDEHPNRDTLTMAEDDPGVTATDAMERADTPSPARPGSSHGGQWDNLRSEPIAVASKERPWLRRTLWTLVTLALIALLIAQVTWFQFDRLASVPQLRPWYEKACQYAGCDLPPLIALDRINSRKLVVRDDPDQRKALIVDAVLVNNAEFRQPFPAIGLSFSNLSGEVVAQSVFEPTEYLRGNATDLTEMPTATPVRISIAIRDPGRDAVNYNLEFLPRRATNRDAR</sequence>
<proteinExistence type="predicted"/>
<feature type="compositionally biased region" description="Pro residues" evidence="1">
    <location>
        <begin position="50"/>
        <end position="61"/>
    </location>
</feature>
<dbReference type="Proteomes" id="UP000245887">
    <property type="component" value="Unassembled WGS sequence"/>
</dbReference>
<accession>A0A2U1CWZ8</accession>
<evidence type="ECO:0000256" key="2">
    <source>
        <dbReference type="SAM" id="Phobius"/>
    </source>
</evidence>
<dbReference type="NCBIfam" id="TIGR02098">
    <property type="entry name" value="MJ0042_CXXC"/>
    <property type="match status" value="1"/>
</dbReference>
<keyword evidence="2" id="KW-0812">Transmembrane</keyword>
<dbReference type="InterPro" id="IPR011723">
    <property type="entry name" value="Znf/thioredoxin_put"/>
</dbReference>
<keyword evidence="2" id="KW-1133">Transmembrane helix</keyword>
<dbReference type="OrthoDB" id="5294582at2"/>
<feature type="region of interest" description="Disordered" evidence="1">
    <location>
        <begin position="43"/>
        <end position="247"/>
    </location>
</feature>
<evidence type="ECO:0000256" key="1">
    <source>
        <dbReference type="SAM" id="MobiDB-lite"/>
    </source>
</evidence>
<evidence type="ECO:0000313" key="5">
    <source>
        <dbReference type="Proteomes" id="UP000245887"/>
    </source>
</evidence>
<evidence type="ECO:0000313" key="4">
    <source>
        <dbReference type="EMBL" id="PVY76497.1"/>
    </source>
</evidence>
<reference evidence="4 5" key="1">
    <citation type="submission" date="2018-04" db="EMBL/GenBank/DDBJ databases">
        <title>Genomic Encyclopedia of Type Strains, Phase IV (KMG-IV): sequencing the most valuable type-strain genomes for metagenomic binning, comparative biology and taxonomic classification.</title>
        <authorList>
            <person name="Goeker M."/>
        </authorList>
    </citation>
    <scope>NUCLEOTIDE SEQUENCE [LARGE SCALE GENOMIC DNA]</scope>
    <source>
        <strain evidence="4 5">DSM 28688</strain>
    </source>
</reference>
<organism evidence="4 5">
    <name type="scientific">Tamilnaduibacter salinus</name>
    <dbReference type="NCBI Taxonomy" id="1484056"/>
    <lineage>
        <taxon>Bacteria</taxon>
        <taxon>Pseudomonadati</taxon>
        <taxon>Pseudomonadota</taxon>
        <taxon>Gammaproteobacteria</taxon>
        <taxon>Pseudomonadales</taxon>
        <taxon>Marinobacteraceae</taxon>
        <taxon>Tamilnaduibacter</taxon>
    </lineage>
</organism>
<feature type="compositionally biased region" description="Acidic residues" evidence="1">
    <location>
        <begin position="83"/>
        <end position="104"/>
    </location>
</feature>
<name>A0A2U1CWZ8_9GAMM</name>
<dbReference type="Pfam" id="PF11906">
    <property type="entry name" value="DUF3426"/>
    <property type="match status" value="1"/>
</dbReference>
<feature type="compositionally biased region" description="Acidic residues" evidence="1">
    <location>
        <begin position="176"/>
        <end position="185"/>
    </location>
</feature>
<dbReference type="InterPro" id="IPR021834">
    <property type="entry name" value="DUF3426"/>
</dbReference>
<comment type="caution">
    <text evidence="4">The sequence shown here is derived from an EMBL/GenBank/DDBJ whole genome shotgun (WGS) entry which is preliminary data.</text>
</comment>
<protein>
    <submittedName>
        <fullName evidence="4">Putative Zn finger-like uncharacterized protein</fullName>
    </submittedName>
</protein>
<keyword evidence="2" id="KW-0472">Membrane</keyword>
<evidence type="ECO:0000259" key="3">
    <source>
        <dbReference type="Pfam" id="PF13719"/>
    </source>
</evidence>
<feature type="compositionally biased region" description="Acidic residues" evidence="1">
    <location>
        <begin position="117"/>
        <end position="152"/>
    </location>
</feature>
<dbReference type="AlphaFoldDB" id="A0A2U1CWZ8"/>
<dbReference type="Pfam" id="PF13719">
    <property type="entry name" value="Zn_ribbon_5"/>
    <property type="match status" value="1"/>
</dbReference>
<feature type="domain" description="Zinc finger/thioredoxin putative" evidence="3">
    <location>
        <begin position="8"/>
        <end position="42"/>
    </location>
</feature>
<dbReference type="RefSeq" id="WP_116919218.1">
    <property type="nucleotide sequence ID" value="NZ_QEKQ01000005.1"/>
</dbReference>
<feature type="transmembrane region" description="Helical" evidence="2">
    <location>
        <begin position="267"/>
        <end position="288"/>
    </location>
</feature>
<dbReference type="EMBL" id="QEKQ01000005">
    <property type="protein sequence ID" value="PVY76497.1"/>
    <property type="molecule type" value="Genomic_DNA"/>
</dbReference>